<sequence>MPLHRRLILIATSSCLSIADSSSSSPHIYSSFSSQDQHFNAPPPLFQADGAAHQNIDQLPEDLPEEEWAPWPILPEQPQDFMADQPMEEISVGLSAVYDPSGNESITVSDGAAEVNLDQNTTSPVNGVQNLTLADLEQQMLQLQSAIEALRLSSTDIDMPDAASCEAALRDDSLEQPIEAAQKRSTPQITIVYKRRRRSMEVRCPVEEMVVSPPQKRNIQPPQVGLRRSARIRNKLLGFRKGIPPGQTNLHHIQAGPSSSSKGKEGFMPVMPSLQDFINATAAGMFHTPLSIDQIQHSAIHICDIDAALVSEDKLSAGLGGDTQIVPFAGTSLNENDKDAI</sequence>
<keyword evidence="3" id="KW-1185">Reference proteome</keyword>
<dbReference type="Proteomes" id="UP000729402">
    <property type="component" value="Unassembled WGS sequence"/>
</dbReference>
<accession>A0A8J5UZS0</accession>
<organism evidence="2 3">
    <name type="scientific">Zizania palustris</name>
    <name type="common">Northern wild rice</name>
    <dbReference type="NCBI Taxonomy" id="103762"/>
    <lineage>
        <taxon>Eukaryota</taxon>
        <taxon>Viridiplantae</taxon>
        <taxon>Streptophyta</taxon>
        <taxon>Embryophyta</taxon>
        <taxon>Tracheophyta</taxon>
        <taxon>Spermatophyta</taxon>
        <taxon>Magnoliopsida</taxon>
        <taxon>Liliopsida</taxon>
        <taxon>Poales</taxon>
        <taxon>Poaceae</taxon>
        <taxon>BOP clade</taxon>
        <taxon>Oryzoideae</taxon>
        <taxon>Oryzeae</taxon>
        <taxon>Zizaniinae</taxon>
        <taxon>Zizania</taxon>
    </lineage>
</organism>
<comment type="caution">
    <text evidence="2">The sequence shown here is derived from an EMBL/GenBank/DDBJ whole genome shotgun (WGS) entry which is preliminary data.</text>
</comment>
<gene>
    <name evidence="2" type="ORF">GUJ93_ZPchr0001g30137</name>
</gene>
<proteinExistence type="predicted"/>
<name>A0A8J5UZS0_ZIZPA</name>
<protein>
    <submittedName>
        <fullName evidence="2">Uncharacterized protein</fullName>
    </submittedName>
</protein>
<dbReference type="EMBL" id="JAAALK010000288">
    <property type="protein sequence ID" value="KAG8052052.1"/>
    <property type="molecule type" value="Genomic_DNA"/>
</dbReference>
<feature type="chain" id="PRO_5035315016" evidence="1">
    <location>
        <begin position="22"/>
        <end position="341"/>
    </location>
</feature>
<evidence type="ECO:0000256" key="1">
    <source>
        <dbReference type="SAM" id="SignalP"/>
    </source>
</evidence>
<evidence type="ECO:0000313" key="3">
    <source>
        <dbReference type="Proteomes" id="UP000729402"/>
    </source>
</evidence>
<dbReference type="AlphaFoldDB" id="A0A8J5UZS0"/>
<reference evidence="2" key="2">
    <citation type="submission" date="2021-02" db="EMBL/GenBank/DDBJ databases">
        <authorList>
            <person name="Kimball J.A."/>
            <person name="Haas M.W."/>
            <person name="Macchietto M."/>
            <person name="Kono T."/>
            <person name="Duquette J."/>
            <person name="Shao M."/>
        </authorList>
    </citation>
    <scope>NUCLEOTIDE SEQUENCE</scope>
    <source>
        <tissue evidence="2">Fresh leaf tissue</tissue>
    </source>
</reference>
<feature type="signal peptide" evidence="1">
    <location>
        <begin position="1"/>
        <end position="21"/>
    </location>
</feature>
<evidence type="ECO:0000313" key="2">
    <source>
        <dbReference type="EMBL" id="KAG8052052.1"/>
    </source>
</evidence>
<reference evidence="2" key="1">
    <citation type="journal article" date="2021" name="bioRxiv">
        <title>Whole Genome Assembly and Annotation of Northern Wild Rice, Zizania palustris L., Supports a Whole Genome Duplication in the Zizania Genus.</title>
        <authorList>
            <person name="Haas M."/>
            <person name="Kono T."/>
            <person name="Macchietto M."/>
            <person name="Millas R."/>
            <person name="McGilp L."/>
            <person name="Shao M."/>
            <person name="Duquette J."/>
            <person name="Hirsch C.N."/>
            <person name="Kimball J."/>
        </authorList>
    </citation>
    <scope>NUCLEOTIDE SEQUENCE</scope>
    <source>
        <tissue evidence="2">Fresh leaf tissue</tissue>
    </source>
</reference>
<keyword evidence="1" id="KW-0732">Signal</keyword>